<dbReference type="CDD" id="cd00229">
    <property type="entry name" value="SGNH_hydrolase"/>
    <property type="match status" value="1"/>
</dbReference>
<sequence length="1009" mass="112495">MDNFLGNFNSIEEVHTTHPLGGAQGDYVTIGTENYYWNPFSLEWTTEKPTAVVPVNSVRETNNLGNFSNIEEVYSKYPNGGNEGDYLFIGSVEYVWNKWERVWQNKGNTTPVGGRTANTFDGDLIVGNDLYVGGIFRFKGFSGGGDTPPEKTSATITLKDLNEFPITPQQAIDFVKNNNQNAYFTLVDDGKMIGTVSIFIDTQRQVLTEVLETRVLVKGDTIGGGHVYDQPTRYWRNYGLKRDYAQGKVKKYQWTLWEKCADKKLIYLSEHLKEMVEVYDGSPKGEHHTLKEVLDMITSESTATQYKKCRLISFVDNNTHKRVLYQCNAAEVSTDESNWKRLLTEDNPVDAGQKPTVLPFDDYVDNASVIIGSPAGAGEIIYDRVKKVFLARSDDRYYANIVNSSNYGNSTEDGIKPKEGVIFYHRTSGDIFTFKDGEMKALLSANGTVDTSAIEKKADDAKKVADTAKQVAEEAKRQANTNKQAIDTMVISGGVPIVQELGNSETRVMSQKAVTIAIEKTKEKIVEVTQINALSLQWKGGGIKKSDGKEESAENEFIFSQALSVEGFNSIEFEYQTYSTYYATVLYSAGGDILQVFGVDKKGENGIYSSTNIDLPPNASYIKFTSYIDKFPNIFLKRNLSLKEKSTVLEKKIEDINEGTKSLFTRDLTHLIRYNTGGINVTNGEFSTNGYDVFAASDFIPIPDDAIKANIGYQAFSTVYGTVVYDAQKKIITSYSSLKQGKKGDVGKTGEIDVPQDAKYIRITGYQPSVNAEKIPLVFILRSANAVSHQELEEKLQGTGIVPPIKSKRLAFCGDSITYGLNQDGGDKLDAFPEQVGRLLGCNTTNYGVSSASVGGEGPRVWSVDFNIVSTEEDIIGIMIGINDFYRGYPLGNKDGSSGFYKNLHAMWKGFISRFPPSRGKRLFCIIYPYYDVKPNWETWTSAMQEVAEYYSIPVLDLSKELGINPHMDTNFEYWREEGAGKHNAHPTQITHDMMAKVVAAYVKAHYDV</sequence>
<dbReference type="RefSeq" id="WP_099977453.1">
    <property type="nucleotide sequence ID" value="NZ_PESN01000002.1"/>
</dbReference>
<dbReference type="InterPro" id="IPR036514">
    <property type="entry name" value="SGNH_hydro_sf"/>
</dbReference>
<comment type="caution">
    <text evidence="2">The sequence shown here is derived from an EMBL/GenBank/DDBJ whole genome shotgun (WGS) entry which is preliminary data.</text>
</comment>
<dbReference type="GO" id="GO:0016788">
    <property type="term" value="F:hydrolase activity, acting on ester bonds"/>
    <property type="evidence" value="ECO:0007669"/>
    <property type="project" value="UniProtKB-ARBA"/>
</dbReference>
<gene>
    <name evidence="2" type="ORF">CUC04_09535</name>
</gene>
<evidence type="ECO:0000313" key="2">
    <source>
        <dbReference type="EMBL" id="PIN27594.1"/>
    </source>
</evidence>
<dbReference type="SUPFAM" id="SSF52266">
    <property type="entry name" value="SGNH hydrolase"/>
    <property type="match status" value="1"/>
</dbReference>
<dbReference type="AlphaFoldDB" id="A0A2G9ICU7"/>
<evidence type="ECO:0000259" key="1">
    <source>
        <dbReference type="Pfam" id="PF13472"/>
    </source>
</evidence>
<dbReference type="Proteomes" id="UP000230500">
    <property type="component" value="Unassembled WGS sequence"/>
</dbReference>
<organism evidence="2 3">
    <name type="scientific">Prevotella intermedia</name>
    <dbReference type="NCBI Taxonomy" id="28131"/>
    <lineage>
        <taxon>Bacteria</taxon>
        <taxon>Pseudomonadati</taxon>
        <taxon>Bacteroidota</taxon>
        <taxon>Bacteroidia</taxon>
        <taxon>Bacteroidales</taxon>
        <taxon>Prevotellaceae</taxon>
        <taxon>Prevotella</taxon>
    </lineage>
</organism>
<dbReference type="Gene3D" id="3.40.50.1110">
    <property type="entry name" value="SGNH hydrolase"/>
    <property type="match status" value="1"/>
</dbReference>
<feature type="domain" description="SGNH hydrolase-type esterase" evidence="1">
    <location>
        <begin position="812"/>
        <end position="992"/>
    </location>
</feature>
<protein>
    <recommendedName>
        <fullName evidence="1">SGNH hydrolase-type esterase domain-containing protein</fullName>
    </recommendedName>
</protein>
<name>A0A2G9ICU7_PREIN</name>
<evidence type="ECO:0000313" key="3">
    <source>
        <dbReference type="Proteomes" id="UP000230500"/>
    </source>
</evidence>
<accession>A0A2G9ICU7</accession>
<dbReference type="Pfam" id="PF13472">
    <property type="entry name" value="Lipase_GDSL_2"/>
    <property type="match status" value="1"/>
</dbReference>
<dbReference type="InterPro" id="IPR013830">
    <property type="entry name" value="SGNH_hydro"/>
</dbReference>
<reference evidence="2 3" key="1">
    <citation type="submission" date="2017-11" db="EMBL/GenBank/DDBJ databases">
        <title>Genome sequencing of Prevotella intermedia KCOM 2069.</title>
        <authorList>
            <person name="Kook J.-K."/>
            <person name="Park S.-N."/>
            <person name="Lim Y.K."/>
        </authorList>
    </citation>
    <scope>NUCLEOTIDE SEQUENCE [LARGE SCALE GENOMIC DNA]</scope>
    <source>
        <strain evidence="2 3">KCOM 2069</strain>
    </source>
</reference>
<proteinExistence type="predicted"/>
<dbReference type="EMBL" id="PESN01000002">
    <property type="protein sequence ID" value="PIN27594.1"/>
    <property type="molecule type" value="Genomic_DNA"/>
</dbReference>